<organism evidence="1 2">
    <name type="scientific">Colwellia chukchiensis</name>
    <dbReference type="NCBI Taxonomy" id="641665"/>
    <lineage>
        <taxon>Bacteria</taxon>
        <taxon>Pseudomonadati</taxon>
        <taxon>Pseudomonadota</taxon>
        <taxon>Gammaproteobacteria</taxon>
        <taxon>Alteromonadales</taxon>
        <taxon>Colwelliaceae</taxon>
        <taxon>Colwellia</taxon>
    </lineage>
</organism>
<proteinExistence type="predicted"/>
<dbReference type="OrthoDB" id="5289311at2"/>
<dbReference type="AlphaFoldDB" id="A0A1H7PC65"/>
<evidence type="ECO:0000313" key="2">
    <source>
        <dbReference type="Proteomes" id="UP000199297"/>
    </source>
</evidence>
<keyword evidence="2" id="KW-1185">Reference proteome</keyword>
<name>A0A1H7PC65_9GAMM</name>
<dbReference type="InterPro" id="IPR018166">
    <property type="entry name" value="S-AdoMet_deCO2ase_CS"/>
</dbReference>
<dbReference type="Proteomes" id="UP000199297">
    <property type="component" value="Unassembled WGS sequence"/>
</dbReference>
<dbReference type="GO" id="GO:0008295">
    <property type="term" value="P:spermidine biosynthetic process"/>
    <property type="evidence" value="ECO:0007669"/>
    <property type="project" value="InterPro"/>
</dbReference>
<sequence length="321" mass="36554">MFFEGSEKKAEVIIKAPLLSLLDDIDDDFWKALVQCCNAQILSSIRNHDCKAFLLSESSLFVWHDRFLILTCGNTRLVHSVEYFIQQIGMDKIQQVIYQRKNEYFAHAQPSSFGDDIKLLAQYVSGKAYRFGELDSHHNYIFHQDNSSFKAESDDKTYEFLAYQISQQASEKLTTVGLKAEEIRQFLQLDQLIGDFMLDDFVFDPFGYSVNAIKGKQYLTIHVTPQADSSYVSVESNINLRALAAKFLTILTPKSFDLLSFNDFDFINLTEEFIPASYVSKSRVTEQLSNNYTVGFANYILPQQAFAPAAVLDIAGENHAL</sequence>
<dbReference type="GO" id="GO:0004014">
    <property type="term" value="F:adenosylmethionine decarboxylase activity"/>
    <property type="evidence" value="ECO:0007669"/>
    <property type="project" value="InterPro"/>
</dbReference>
<protein>
    <submittedName>
        <fullName evidence="1">S-adenosylmethionine decarboxylase</fullName>
    </submittedName>
</protein>
<dbReference type="InterPro" id="IPR016067">
    <property type="entry name" value="S-AdoMet_deCO2ase_core"/>
</dbReference>
<dbReference type="RefSeq" id="WP_085285240.1">
    <property type="nucleotide sequence ID" value="NZ_FOBI01000009.1"/>
</dbReference>
<evidence type="ECO:0000313" key="1">
    <source>
        <dbReference type="EMBL" id="SEL32667.1"/>
    </source>
</evidence>
<dbReference type="PROSITE" id="PS01336">
    <property type="entry name" value="ADOMETDC"/>
    <property type="match status" value="1"/>
</dbReference>
<dbReference type="EMBL" id="FOBI01000009">
    <property type="protein sequence ID" value="SEL32667.1"/>
    <property type="molecule type" value="Genomic_DNA"/>
</dbReference>
<dbReference type="SUPFAM" id="SSF56276">
    <property type="entry name" value="S-adenosylmethionine decarboxylase"/>
    <property type="match status" value="1"/>
</dbReference>
<reference evidence="2" key="1">
    <citation type="submission" date="2016-10" db="EMBL/GenBank/DDBJ databases">
        <authorList>
            <person name="Varghese N."/>
            <person name="Submissions S."/>
        </authorList>
    </citation>
    <scope>NUCLEOTIDE SEQUENCE [LARGE SCALE GENOMIC DNA]</scope>
    <source>
        <strain evidence="2">CGMCC 1.9127</strain>
    </source>
</reference>
<dbReference type="Gene3D" id="3.60.90.10">
    <property type="entry name" value="S-adenosylmethionine decarboxylase"/>
    <property type="match status" value="1"/>
</dbReference>
<dbReference type="InterPro" id="IPR048283">
    <property type="entry name" value="AdoMetDC-like"/>
</dbReference>
<dbReference type="PANTHER" id="PTHR11570">
    <property type="entry name" value="S-ADENOSYLMETHIONINE DECARBOXYLASE"/>
    <property type="match status" value="1"/>
</dbReference>
<dbReference type="Pfam" id="PF01536">
    <property type="entry name" value="SAM_decarbox"/>
    <property type="match status" value="1"/>
</dbReference>
<dbReference type="PANTHER" id="PTHR11570:SF0">
    <property type="entry name" value="S-ADENOSYLMETHIONINE DECARBOXYLASE PROENZYME"/>
    <property type="match status" value="1"/>
</dbReference>
<accession>A0A1H7PC65</accession>
<dbReference type="STRING" id="641665.GCA_002104455_00749"/>
<gene>
    <name evidence="1" type="ORF">SAMN05216262_10950</name>
</gene>